<dbReference type="FunFam" id="1.10.10.60:FF:000238">
    <property type="entry name" value="Aspartate/glutamate/uridylate kinase family protein"/>
    <property type="match status" value="1"/>
</dbReference>
<feature type="compositionally biased region" description="Low complexity" evidence="1">
    <location>
        <begin position="83"/>
        <end position="92"/>
    </location>
</feature>
<feature type="compositionally biased region" description="Low complexity" evidence="1">
    <location>
        <begin position="211"/>
        <end position="223"/>
    </location>
</feature>
<proteinExistence type="predicted"/>
<accession>A0A5J9TTI5</accession>
<dbReference type="PANTHER" id="PTHR42833">
    <property type="entry name" value="URIDYLATE KINASE"/>
    <property type="match status" value="1"/>
</dbReference>
<reference evidence="3 4" key="1">
    <citation type="journal article" date="2019" name="Sci. Rep.">
        <title>A high-quality genome of Eragrostis curvula grass provides insights into Poaceae evolution and supports new strategies to enhance forage quality.</title>
        <authorList>
            <person name="Carballo J."/>
            <person name="Santos B.A.C.M."/>
            <person name="Zappacosta D."/>
            <person name="Garbus I."/>
            <person name="Selva J.P."/>
            <person name="Gallo C.A."/>
            <person name="Diaz A."/>
            <person name="Albertini E."/>
            <person name="Caccamo M."/>
            <person name="Echenique V."/>
        </authorList>
    </citation>
    <scope>NUCLEOTIDE SEQUENCE [LARGE SCALE GENOMIC DNA]</scope>
    <source>
        <strain evidence="4">cv. Victoria</strain>
        <tissue evidence="3">Leaf</tissue>
    </source>
</reference>
<name>A0A5J9TTI5_9POAL</name>
<feature type="compositionally biased region" description="Basic and acidic residues" evidence="1">
    <location>
        <begin position="55"/>
        <end position="64"/>
    </location>
</feature>
<protein>
    <recommendedName>
        <fullName evidence="2">Myb/SANT-like DNA-binding domain-containing protein</fullName>
    </recommendedName>
</protein>
<feature type="compositionally biased region" description="Gly residues" evidence="1">
    <location>
        <begin position="93"/>
        <end position="105"/>
    </location>
</feature>
<dbReference type="InterPro" id="IPR044822">
    <property type="entry name" value="Myb_DNA-bind_4"/>
</dbReference>
<dbReference type="Proteomes" id="UP000324897">
    <property type="component" value="Unassembled WGS sequence"/>
</dbReference>
<evidence type="ECO:0000256" key="1">
    <source>
        <dbReference type="SAM" id="MobiDB-lite"/>
    </source>
</evidence>
<evidence type="ECO:0000313" key="4">
    <source>
        <dbReference type="Proteomes" id="UP000324897"/>
    </source>
</evidence>
<feature type="non-terminal residue" evidence="3">
    <location>
        <position position="1"/>
    </location>
</feature>
<sequence>MASCDDDFGLLGDDAHPAPPPQPPTAQQQPAPQLCFADAANAAAAAGSFAPSQEESNHHAERAKAAQPSKRGRERAEEFSSDGGEYSSYLNSSGGGGKKGRGSGGASDYRKDREEWTDGAISSLLDAYTDRFEQLNRGNLRGRDWEDVAASVTDGQGKVSGVKSVEQCKNKIDNLKKRYKVECQRLAGSGAGALSHWPWFKKMEQIVGNSASASPASSKPLVASDDDKTRPQQQHGSKRYSISSTAPPAAVGASRVNPFSNPKWKRVLLKIGGTVLAGEAPQNVDPKVIMLIAREVQVACHHGVQVAIVVGGRNIFCGDNWAAATGTDRASTFPIG</sequence>
<dbReference type="OrthoDB" id="678291at2759"/>
<dbReference type="Gene3D" id="1.10.10.60">
    <property type="entry name" value="Homeodomain-like"/>
    <property type="match status" value="1"/>
</dbReference>
<comment type="caution">
    <text evidence="3">The sequence shown here is derived from an EMBL/GenBank/DDBJ whole genome shotgun (WGS) entry which is preliminary data.</text>
</comment>
<dbReference type="AlphaFoldDB" id="A0A5J9TTI5"/>
<feature type="region of interest" description="Disordered" evidence="1">
    <location>
        <begin position="1"/>
        <end position="115"/>
    </location>
</feature>
<dbReference type="Gene3D" id="3.40.1160.10">
    <property type="entry name" value="Acetylglutamate kinase-like"/>
    <property type="match status" value="1"/>
</dbReference>
<dbReference type="Gramene" id="TVU14664">
    <property type="protein sequence ID" value="TVU14664"/>
    <property type="gene ID" value="EJB05_38147"/>
</dbReference>
<evidence type="ECO:0000259" key="2">
    <source>
        <dbReference type="Pfam" id="PF13837"/>
    </source>
</evidence>
<feature type="compositionally biased region" description="Low complexity" evidence="1">
    <location>
        <begin position="25"/>
        <end position="46"/>
    </location>
</feature>
<evidence type="ECO:0000313" key="3">
    <source>
        <dbReference type="EMBL" id="TVU14664.1"/>
    </source>
</evidence>
<dbReference type="GO" id="GO:0006225">
    <property type="term" value="P:UDP biosynthetic process"/>
    <property type="evidence" value="ECO:0007669"/>
    <property type="project" value="TreeGrafter"/>
</dbReference>
<dbReference type="GO" id="GO:0033862">
    <property type="term" value="F:UMP kinase activity"/>
    <property type="evidence" value="ECO:0007669"/>
    <property type="project" value="TreeGrafter"/>
</dbReference>
<feature type="compositionally biased region" description="Polar residues" evidence="1">
    <location>
        <begin position="231"/>
        <end position="246"/>
    </location>
</feature>
<dbReference type="PANTHER" id="PTHR42833:SF1">
    <property type="entry name" value="UMP KINASE"/>
    <property type="match status" value="1"/>
</dbReference>
<dbReference type="EMBL" id="RWGY01000031">
    <property type="protein sequence ID" value="TVU14664.1"/>
    <property type="molecule type" value="Genomic_DNA"/>
</dbReference>
<keyword evidence="4" id="KW-1185">Reference proteome</keyword>
<feature type="domain" description="Myb/SANT-like DNA-binding" evidence="2">
    <location>
        <begin position="113"/>
        <end position="206"/>
    </location>
</feature>
<dbReference type="InterPro" id="IPR036393">
    <property type="entry name" value="AceGlu_kinase-like_sf"/>
</dbReference>
<dbReference type="SUPFAM" id="SSF53633">
    <property type="entry name" value="Carbamate kinase-like"/>
    <property type="match status" value="1"/>
</dbReference>
<dbReference type="Pfam" id="PF13837">
    <property type="entry name" value="Myb_DNA-bind_4"/>
    <property type="match status" value="1"/>
</dbReference>
<feature type="region of interest" description="Disordered" evidence="1">
    <location>
        <begin position="211"/>
        <end position="257"/>
    </location>
</feature>
<organism evidence="3 4">
    <name type="scientific">Eragrostis curvula</name>
    <name type="common">weeping love grass</name>
    <dbReference type="NCBI Taxonomy" id="38414"/>
    <lineage>
        <taxon>Eukaryota</taxon>
        <taxon>Viridiplantae</taxon>
        <taxon>Streptophyta</taxon>
        <taxon>Embryophyta</taxon>
        <taxon>Tracheophyta</taxon>
        <taxon>Spermatophyta</taxon>
        <taxon>Magnoliopsida</taxon>
        <taxon>Liliopsida</taxon>
        <taxon>Poales</taxon>
        <taxon>Poaceae</taxon>
        <taxon>PACMAD clade</taxon>
        <taxon>Chloridoideae</taxon>
        <taxon>Eragrostideae</taxon>
        <taxon>Eragrostidinae</taxon>
        <taxon>Eragrostis</taxon>
    </lineage>
</organism>
<gene>
    <name evidence="3" type="ORF">EJB05_38147</name>
</gene>